<evidence type="ECO:0000256" key="10">
    <source>
        <dbReference type="ARBA" id="ARBA00023136"/>
    </source>
</evidence>
<dbReference type="PANTHER" id="PTHR47755">
    <property type="entry name" value="CELL DIVISION PROTEIN FTSX"/>
    <property type="match status" value="1"/>
</dbReference>
<comment type="subunit">
    <text evidence="3">Forms a membrane-associated complex with FtsE.</text>
</comment>
<evidence type="ECO:0000256" key="3">
    <source>
        <dbReference type="ARBA" id="ARBA00011160"/>
    </source>
</evidence>
<evidence type="ECO:0000256" key="9">
    <source>
        <dbReference type="ARBA" id="ARBA00022989"/>
    </source>
</evidence>
<evidence type="ECO:0000256" key="5">
    <source>
        <dbReference type="ARBA" id="ARBA00022475"/>
    </source>
</evidence>
<comment type="similarity">
    <text evidence="2 12">Belongs to the ABC-4 integral membrane protein family. FtsX subfamily.</text>
</comment>
<evidence type="ECO:0000259" key="13">
    <source>
        <dbReference type="Pfam" id="PF02687"/>
    </source>
</evidence>
<evidence type="ECO:0000313" key="15">
    <source>
        <dbReference type="EMBL" id="ATG75560.1"/>
    </source>
</evidence>
<evidence type="ECO:0000256" key="1">
    <source>
        <dbReference type="ARBA" id="ARBA00004429"/>
    </source>
</evidence>
<feature type="domain" description="FtsX extracellular" evidence="14">
    <location>
        <begin position="75"/>
        <end position="154"/>
    </location>
</feature>
<dbReference type="Gene3D" id="3.30.70.3040">
    <property type="match status" value="1"/>
</dbReference>
<proteinExistence type="inferred from homology"/>
<evidence type="ECO:0000259" key="14">
    <source>
        <dbReference type="Pfam" id="PF18075"/>
    </source>
</evidence>
<dbReference type="PIRSF" id="PIRSF003097">
    <property type="entry name" value="FtsX"/>
    <property type="match status" value="1"/>
</dbReference>
<dbReference type="PANTHER" id="PTHR47755:SF1">
    <property type="entry name" value="CELL DIVISION PROTEIN FTSX"/>
    <property type="match status" value="1"/>
</dbReference>
<dbReference type="GO" id="GO:0032153">
    <property type="term" value="C:cell division site"/>
    <property type="evidence" value="ECO:0007669"/>
    <property type="project" value="TreeGrafter"/>
</dbReference>
<organism evidence="15 16">
    <name type="scientific">Zobellella denitrificans</name>
    <dbReference type="NCBI Taxonomy" id="347534"/>
    <lineage>
        <taxon>Bacteria</taxon>
        <taxon>Pseudomonadati</taxon>
        <taxon>Pseudomonadota</taxon>
        <taxon>Gammaproteobacteria</taxon>
        <taxon>Aeromonadales</taxon>
        <taxon>Aeromonadaceae</taxon>
        <taxon>Zobellella</taxon>
    </lineage>
</organism>
<accession>A0A231MUW5</accession>
<evidence type="ECO:0000256" key="2">
    <source>
        <dbReference type="ARBA" id="ARBA00007379"/>
    </source>
</evidence>
<dbReference type="Pfam" id="PF18075">
    <property type="entry name" value="FtsX_ECD"/>
    <property type="match status" value="1"/>
</dbReference>
<dbReference type="GO" id="GO:0005886">
    <property type="term" value="C:plasma membrane"/>
    <property type="evidence" value="ECO:0007669"/>
    <property type="project" value="UniProtKB-SubCell"/>
</dbReference>
<feature type="domain" description="ABC3 transporter permease C-terminal" evidence="13">
    <location>
        <begin position="193"/>
        <end position="308"/>
    </location>
</feature>
<evidence type="ECO:0000256" key="6">
    <source>
        <dbReference type="ARBA" id="ARBA00022519"/>
    </source>
</evidence>
<evidence type="ECO:0000256" key="11">
    <source>
        <dbReference type="ARBA" id="ARBA00023306"/>
    </source>
</evidence>
<reference evidence="16" key="1">
    <citation type="submission" date="2015-09" db="EMBL/GenBank/DDBJ databases">
        <authorList>
            <person name="Shao Z."/>
            <person name="Wang L."/>
        </authorList>
    </citation>
    <scope>NUCLEOTIDE SEQUENCE [LARGE SCALE GENOMIC DNA]</scope>
    <source>
        <strain evidence="16">F13-1</strain>
    </source>
</reference>
<evidence type="ECO:0000313" key="16">
    <source>
        <dbReference type="Proteomes" id="UP000217763"/>
    </source>
</evidence>
<dbReference type="OrthoDB" id="9813411at2"/>
<keyword evidence="8" id="KW-0812">Transmembrane</keyword>
<dbReference type="InterPro" id="IPR004513">
    <property type="entry name" value="FtsX"/>
</dbReference>
<protein>
    <recommendedName>
        <fullName evidence="4 12">Cell division protein FtsX</fullName>
    </recommendedName>
</protein>
<dbReference type="NCBIfam" id="TIGR00439">
    <property type="entry name" value="FtsX_Gneg"/>
    <property type="match status" value="1"/>
</dbReference>
<gene>
    <name evidence="15" type="ORF">AN401_18300</name>
</gene>
<keyword evidence="9" id="KW-1133">Transmembrane helix</keyword>
<keyword evidence="6 12" id="KW-0997">Cell inner membrane</keyword>
<keyword evidence="16" id="KW-1185">Reference proteome</keyword>
<dbReference type="GO" id="GO:0051301">
    <property type="term" value="P:cell division"/>
    <property type="evidence" value="ECO:0007669"/>
    <property type="project" value="UniProtKB-KW"/>
</dbReference>
<keyword evidence="5 12" id="KW-1003">Cell membrane</keyword>
<dbReference type="EMBL" id="CP012621">
    <property type="protein sequence ID" value="ATG75560.1"/>
    <property type="molecule type" value="Genomic_DNA"/>
</dbReference>
<name>A0A231MUW5_9GAMM</name>
<evidence type="ECO:0000256" key="7">
    <source>
        <dbReference type="ARBA" id="ARBA00022618"/>
    </source>
</evidence>
<keyword evidence="7 12" id="KW-0132">Cell division</keyword>
<evidence type="ECO:0000256" key="4">
    <source>
        <dbReference type="ARBA" id="ARBA00021907"/>
    </source>
</evidence>
<dbReference type="KEGG" id="zdf:AN401_18300"/>
<evidence type="ECO:0000256" key="8">
    <source>
        <dbReference type="ARBA" id="ARBA00022692"/>
    </source>
</evidence>
<dbReference type="InterPro" id="IPR047590">
    <property type="entry name" value="FtsX_proteobact-type"/>
</dbReference>
<dbReference type="RefSeq" id="WP_094041165.1">
    <property type="nucleotide sequence ID" value="NZ_CP012621.1"/>
</dbReference>
<dbReference type="AlphaFoldDB" id="A0A231MUW5"/>
<dbReference type="InterPro" id="IPR040690">
    <property type="entry name" value="FtsX_ECD"/>
</dbReference>
<comment type="function">
    <text evidence="12">Part of the ABC transporter FtsEX involved in cellular division.</text>
</comment>
<dbReference type="Proteomes" id="UP000217763">
    <property type="component" value="Chromosome"/>
</dbReference>
<comment type="subcellular location">
    <subcellularLocation>
        <location evidence="1">Cell inner membrane</location>
        <topology evidence="1">Multi-pass membrane protein</topology>
    </subcellularLocation>
</comment>
<dbReference type="InterPro" id="IPR003838">
    <property type="entry name" value="ABC3_permease_C"/>
</dbReference>
<sequence>MSKQGHKVVWHRRLAMYWVDHLRQLFASLGELWRTPLSSLMTIAVLGVSLALPASFYVLLKNAESVSRAWQSQAQISLYLQQGVTEAQLTDLQQRLSQLEEIDRVTYISPEQGLADFSGAAGFAEALSLLEDNPLPAVFILNLSESGRAPDAAELLLADMHAEPAVASARLDMAWLARLSGIVDLLRQAVVGMAVLLLAGVLLVVSNTLRLNILNCRHEIQVMKLVGATDGFIQRPFLYVGLWYGIIGGLLAWWLTLVMVFWLSHKVSALAALYQSDFHLLGLGVQESLWLLLTATLLSLLASGFSVRRHIRAIEPG</sequence>
<dbReference type="Pfam" id="PF02687">
    <property type="entry name" value="FtsX"/>
    <property type="match status" value="1"/>
</dbReference>
<evidence type="ECO:0000256" key="12">
    <source>
        <dbReference type="PIRNR" id="PIRNR003097"/>
    </source>
</evidence>
<keyword evidence="10 12" id="KW-0472">Membrane</keyword>
<keyword evidence="11 12" id="KW-0131">Cell cycle</keyword>